<organism evidence="3 4">
    <name type="scientific">Planococcus shenhongbingii</name>
    <dbReference type="NCBI Taxonomy" id="3058398"/>
    <lineage>
        <taxon>Bacteria</taxon>
        <taxon>Bacillati</taxon>
        <taxon>Bacillota</taxon>
        <taxon>Bacilli</taxon>
        <taxon>Bacillales</taxon>
        <taxon>Caryophanaceae</taxon>
        <taxon>Planococcus</taxon>
    </lineage>
</organism>
<dbReference type="InterPro" id="IPR036028">
    <property type="entry name" value="SH3-like_dom_sf"/>
</dbReference>
<dbReference type="InterPro" id="IPR052179">
    <property type="entry name" value="DD-CPase-like"/>
</dbReference>
<dbReference type="InterPro" id="IPR058193">
    <property type="entry name" value="VanY/YodJ_core_dom"/>
</dbReference>
<evidence type="ECO:0000259" key="2">
    <source>
        <dbReference type="PROSITE" id="PS51781"/>
    </source>
</evidence>
<accession>A0ABT8N9N6</accession>
<dbReference type="PANTHER" id="PTHR34385">
    <property type="entry name" value="D-ALANYL-D-ALANINE CARBOXYPEPTIDASE"/>
    <property type="match status" value="1"/>
</dbReference>
<dbReference type="InterPro" id="IPR003709">
    <property type="entry name" value="VanY-like_core_dom"/>
</dbReference>
<keyword evidence="4" id="KW-1185">Reference proteome</keyword>
<protein>
    <submittedName>
        <fullName evidence="3">D-alanyl-D-alanine carboxypeptidase family protein</fullName>
    </submittedName>
</protein>
<dbReference type="CDD" id="cd14852">
    <property type="entry name" value="LD-carboxypeptidase"/>
    <property type="match status" value="1"/>
</dbReference>
<dbReference type="Pfam" id="PF08239">
    <property type="entry name" value="SH3_3"/>
    <property type="match status" value="2"/>
</dbReference>
<dbReference type="PANTHER" id="PTHR34385:SF1">
    <property type="entry name" value="PEPTIDOGLYCAN L-ALANYL-D-GLUTAMATE ENDOPEPTIDASE CWLK"/>
    <property type="match status" value="1"/>
</dbReference>
<evidence type="ECO:0000313" key="3">
    <source>
        <dbReference type="EMBL" id="MDN7244604.1"/>
    </source>
</evidence>
<keyword evidence="3" id="KW-0378">Hydrolase</keyword>
<dbReference type="Pfam" id="PF02557">
    <property type="entry name" value="VanY"/>
    <property type="match status" value="1"/>
</dbReference>
<feature type="signal peptide" evidence="1">
    <location>
        <begin position="1"/>
        <end position="18"/>
    </location>
</feature>
<proteinExistence type="predicted"/>
<feature type="domain" description="SH3b" evidence="2">
    <location>
        <begin position="38"/>
        <end position="103"/>
    </location>
</feature>
<evidence type="ECO:0000256" key="1">
    <source>
        <dbReference type="SAM" id="SignalP"/>
    </source>
</evidence>
<reference evidence="3 4" key="1">
    <citation type="submission" date="2023-07" db="EMBL/GenBank/DDBJ databases">
        <title>Novel species in genus Planococcus.</title>
        <authorList>
            <person name="Ning S."/>
        </authorList>
    </citation>
    <scope>NUCLEOTIDE SEQUENCE [LARGE SCALE GENOMIC DNA]</scope>
    <source>
        <strain evidence="3 4">N017</strain>
    </source>
</reference>
<feature type="chain" id="PRO_5045687022" evidence="1">
    <location>
        <begin position="19"/>
        <end position="357"/>
    </location>
</feature>
<dbReference type="SMART" id="SM00287">
    <property type="entry name" value="SH3b"/>
    <property type="match status" value="2"/>
</dbReference>
<dbReference type="PROSITE" id="PS51781">
    <property type="entry name" value="SH3B"/>
    <property type="match status" value="2"/>
</dbReference>
<dbReference type="InterPro" id="IPR003646">
    <property type="entry name" value="SH3-like_bac-type"/>
</dbReference>
<dbReference type="SUPFAM" id="SSF55166">
    <property type="entry name" value="Hedgehog/DD-peptidase"/>
    <property type="match status" value="1"/>
</dbReference>
<gene>
    <name evidence="3" type="ORF">QWY13_03780</name>
</gene>
<dbReference type="Proteomes" id="UP001172142">
    <property type="component" value="Unassembled WGS sequence"/>
</dbReference>
<evidence type="ECO:0000313" key="4">
    <source>
        <dbReference type="Proteomes" id="UP001172142"/>
    </source>
</evidence>
<comment type="caution">
    <text evidence="3">The sequence shown here is derived from an EMBL/GenBank/DDBJ whole genome shotgun (WGS) entry which is preliminary data.</text>
</comment>
<dbReference type="EMBL" id="JAUJWU010000001">
    <property type="protein sequence ID" value="MDN7244604.1"/>
    <property type="molecule type" value="Genomic_DNA"/>
</dbReference>
<dbReference type="Gene3D" id="2.30.30.40">
    <property type="entry name" value="SH3 Domains"/>
    <property type="match status" value="2"/>
</dbReference>
<dbReference type="InterPro" id="IPR009045">
    <property type="entry name" value="Zn_M74/Hedgehog-like"/>
</dbReference>
<name>A0ABT8N9N6_9BACL</name>
<feature type="domain" description="SH3b" evidence="2">
    <location>
        <begin position="107"/>
        <end position="170"/>
    </location>
</feature>
<dbReference type="RefSeq" id="WP_301855042.1">
    <property type="nucleotide sequence ID" value="NZ_JAUJWU010000001.1"/>
</dbReference>
<keyword evidence="3" id="KW-0121">Carboxypeptidase</keyword>
<keyword evidence="3" id="KW-0645">Protease</keyword>
<dbReference type="GO" id="GO:0004180">
    <property type="term" value="F:carboxypeptidase activity"/>
    <property type="evidence" value="ECO:0007669"/>
    <property type="project" value="UniProtKB-KW"/>
</dbReference>
<dbReference type="Gene3D" id="3.30.1380.10">
    <property type="match status" value="1"/>
</dbReference>
<keyword evidence="1" id="KW-0732">Signal</keyword>
<dbReference type="SUPFAM" id="SSF50044">
    <property type="entry name" value="SH3-domain"/>
    <property type="match status" value="1"/>
</dbReference>
<sequence>MKKQAWLRTAGLASAAAALTLTVTPIGEGFPLDGVTHAEAASPTYQTTENLNLRTGASAEHDAAAIIPKGKHVQVLSKSGSWYEVRYGSKTGYVNSAFLKKAGKPEPVLETYAAVENLNLREGAGMEYGIITEIPKGEKVTYLSKNGKWFKVSYGIHTGYVNAGFLTDDPVKDMKNYPAPSTDTPGTYIDGILIVNKENALPSNYNPGVIPEAEQAVVDMTADAKKQGVEIRTVSAFRSFSYQTGLYDNYVTQYGYAKADTISAKAGHSEHQAGLAFDFAGSSNRGLSTSFAETEEGKWLAANAHKYGFILRYPKGKEHITGYQFEPWHFRYLGTEQAGKVKNSGKTLEEFLNINLK</sequence>